<proteinExistence type="predicted"/>
<organism evidence="1 2">
    <name type="scientific">Fusarium oxysporum f. sp. radicis-cucumerinum</name>
    <dbReference type="NCBI Taxonomy" id="327505"/>
    <lineage>
        <taxon>Eukaryota</taxon>
        <taxon>Fungi</taxon>
        <taxon>Dikarya</taxon>
        <taxon>Ascomycota</taxon>
        <taxon>Pezizomycotina</taxon>
        <taxon>Sordariomycetes</taxon>
        <taxon>Hypocreomycetidae</taxon>
        <taxon>Hypocreales</taxon>
        <taxon>Nectriaceae</taxon>
        <taxon>Fusarium</taxon>
        <taxon>Fusarium oxysporum species complex</taxon>
    </lineage>
</organism>
<protein>
    <submittedName>
        <fullName evidence="1">Uncharacterized protein</fullName>
    </submittedName>
</protein>
<name>A0A2H3HG66_FUSOX</name>
<dbReference type="EMBL" id="MABQ02000003">
    <property type="protein sequence ID" value="PCD42007.1"/>
    <property type="molecule type" value="Genomic_DNA"/>
</dbReference>
<evidence type="ECO:0000313" key="1">
    <source>
        <dbReference type="EMBL" id="PCD42007.1"/>
    </source>
</evidence>
<dbReference type="Proteomes" id="UP000219602">
    <property type="component" value="Chromosome 4"/>
</dbReference>
<sequence length="78" mass="8380">MPVITSSNNTHLPKNIFISLSDKATQVLKIPRNGNRVRPKSLIPLSSIGSSSCFIQNLSKISSICSPCLPKGNSAKSR</sequence>
<reference evidence="1 2" key="2">
    <citation type="journal article" date="2017" name="Sci. Rep.">
        <title>A mobile pathogenicity chromosome in Fusarium oxysporum for infection of multiple cucurbit species.</title>
        <authorList>
            <person name="van Dam P."/>
            <person name="Fokkens L."/>
            <person name="Ayukawa Y."/>
            <person name="van der Gragt M."/>
            <person name="Ter Horst A."/>
            <person name="Brankovics B."/>
            <person name="Houterman P.M."/>
            <person name="Arie T."/>
            <person name="Rep M."/>
        </authorList>
    </citation>
    <scope>NUCLEOTIDE SEQUENCE [LARGE SCALE GENOMIC DNA]</scope>
    <source>
        <strain evidence="1 2">Forc016</strain>
    </source>
</reference>
<accession>A0A2H3HG66</accession>
<evidence type="ECO:0000313" key="2">
    <source>
        <dbReference type="Proteomes" id="UP000219602"/>
    </source>
</evidence>
<dbReference type="AlphaFoldDB" id="A0A2H3HG66"/>
<reference evidence="1 2" key="1">
    <citation type="journal article" date="2016" name="Environ. Microbiol.">
        <title>Effector profiles distinguish formae speciales of Fusarium oxysporum.</title>
        <authorList>
            <person name="van Dam P."/>
            <person name="Fokkens L."/>
            <person name="Schmidt S.M."/>
            <person name="Linmans J.H."/>
            <person name="Kistler H.C."/>
            <person name="Ma L.J."/>
            <person name="Rep M."/>
        </authorList>
    </citation>
    <scope>NUCLEOTIDE SEQUENCE [LARGE SCALE GENOMIC DNA]</scope>
    <source>
        <strain evidence="1 2">Forc016</strain>
    </source>
</reference>
<gene>
    <name evidence="1" type="ORF">AU210_004544</name>
</gene>
<comment type="caution">
    <text evidence="1">The sequence shown here is derived from an EMBL/GenBank/DDBJ whole genome shotgun (WGS) entry which is preliminary data.</text>
</comment>